<dbReference type="CDD" id="cd00088">
    <property type="entry name" value="HPT"/>
    <property type="match status" value="1"/>
</dbReference>
<evidence type="ECO:0000259" key="4">
    <source>
        <dbReference type="PROSITE" id="PS50894"/>
    </source>
</evidence>
<evidence type="ECO:0000256" key="3">
    <source>
        <dbReference type="SAM" id="Coils"/>
    </source>
</evidence>
<dbReference type="EMBL" id="VJNC01000001">
    <property type="protein sequence ID" value="TSE24197.1"/>
    <property type="molecule type" value="Genomic_DNA"/>
</dbReference>
<dbReference type="PROSITE" id="PS50894">
    <property type="entry name" value="HPT"/>
    <property type="match status" value="1"/>
</dbReference>
<dbReference type="SMART" id="SM00073">
    <property type="entry name" value="HPT"/>
    <property type="match status" value="1"/>
</dbReference>
<dbReference type="InterPro" id="IPR036641">
    <property type="entry name" value="HPT_dom_sf"/>
</dbReference>
<gene>
    <name evidence="5" type="ORF">EDC36_10247</name>
    <name evidence="6" type="ORF">Tigna_00200</name>
</gene>
<feature type="domain" description="HPt" evidence="4">
    <location>
        <begin position="17"/>
        <end position="110"/>
    </location>
</feature>
<evidence type="ECO:0000313" key="6">
    <source>
        <dbReference type="EMBL" id="TSE24197.1"/>
    </source>
</evidence>
<dbReference type="InterPro" id="IPR008207">
    <property type="entry name" value="Sig_transdc_His_kin_Hpt_dom"/>
</dbReference>
<evidence type="ECO:0000256" key="2">
    <source>
        <dbReference type="PROSITE-ProRule" id="PRU00110"/>
    </source>
</evidence>
<protein>
    <submittedName>
        <fullName evidence="5">Hpt domain-containing protein</fullName>
    </submittedName>
    <submittedName>
        <fullName evidence="6">TMAO reductase sytem sensor TorS</fullName>
    </submittedName>
</protein>
<dbReference type="GO" id="GO:0000160">
    <property type="term" value="P:phosphorelay signal transduction system"/>
    <property type="evidence" value="ECO:0007669"/>
    <property type="project" value="UniProtKB-KW"/>
</dbReference>
<dbReference type="Proteomes" id="UP000295536">
    <property type="component" value="Unassembled WGS sequence"/>
</dbReference>
<accession>A0A4R3LI57</accession>
<keyword evidence="1" id="KW-0902">Two-component regulatory system</keyword>
<reference evidence="6 8" key="2">
    <citation type="submission" date="2019-07" db="EMBL/GenBank/DDBJ databases">
        <title>Tepidimonas ignava SPS-1037 draft genome.</title>
        <authorList>
            <person name="Da Costa M.S."/>
            <person name="Froufe H.J.C."/>
            <person name="Egas C."/>
            <person name="Albuquerque L."/>
        </authorList>
    </citation>
    <scope>NUCLEOTIDE SEQUENCE [LARGE SCALE GENOMIC DNA]</scope>
    <source>
        <strain evidence="6 8">SPS-1037</strain>
    </source>
</reference>
<dbReference type="Pfam" id="PF01627">
    <property type="entry name" value="Hpt"/>
    <property type="match status" value="1"/>
</dbReference>
<proteinExistence type="predicted"/>
<evidence type="ECO:0000256" key="1">
    <source>
        <dbReference type="ARBA" id="ARBA00023012"/>
    </source>
</evidence>
<organism evidence="5 7">
    <name type="scientific">Tepidimonas ignava</name>
    <dbReference type="NCBI Taxonomy" id="114249"/>
    <lineage>
        <taxon>Bacteria</taxon>
        <taxon>Pseudomonadati</taxon>
        <taxon>Pseudomonadota</taxon>
        <taxon>Betaproteobacteria</taxon>
        <taxon>Burkholderiales</taxon>
        <taxon>Tepidimonas</taxon>
    </lineage>
</organism>
<sequence>MSALLDTTNLDAMLAMLGEDFRAIVQQYAAQLDSELRSMEQARQRQDWTLLRRLAHTLKGSSGNVGAMALAGQAAQLERAAQQADAQAADAALAALAPLISATRSALDAGGYT</sequence>
<dbReference type="RefSeq" id="WP_165902788.1">
    <property type="nucleotide sequence ID" value="NZ_SMAH01000002.1"/>
</dbReference>
<dbReference type="SUPFAM" id="SSF47226">
    <property type="entry name" value="Histidine-containing phosphotransfer domain, HPT domain"/>
    <property type="match status" value="1"/>
</dbReference>
<comment type="caution">
    <text evidence="5">The sequence shown here is derived from an EMBL/GenBank/DDBJ whole genome shotgun (WGS) entry which is preliminary data.</text>
</comment>
<evidence type="ECO:0000313" key="7">
    <source>
        <dbReference type="Proteomes" id="UP000295536"/>
    </source>
</evidence>
<keyword evidence="2" id="KW-0597">Phosphoprotein</keyword>
<keyword evidence="8" id="KW-1185">Reference proteome</keyword>
<dbReference type="EMBL" id="SMAH01000002">
    <property type="protein sequence ID" value="TCS99370.1"/>
    <property type="molecule type" value="Genomic_DNA"/>
</dbReference>
<dbReference type="Proteomes" id="UP000315577">
    <property type="component" value="Unassembled WGS sequence"/>
</dbReference>
<dbReference type="Gene3D" id="1.20.120.160">
    <property type="entry name" value="HPT domain"/>
    <property type="match status" value="1"/>
</dbReference>
<feature type="modified residue" description="Phosphohistidine" evidence="2">
    <location>
        <position position="56"/>
    </location>
</feature>
<evidence type="ECO:0000313" key="8">
    <source>
        <dbReference type="Proteomes" id="UP000315577"/>
    </source>
</evidence>
<evidence type="ECO:0000313" key="5">
    <source>
        <dbReference type="EMBL" id="TCS99370.1"/>
    </source>
</evidence>
<keyword evidence="3" id="KW-0175">Coiled coil</keyword>
<reference evidence="5 7" key="1">
    <citation type="submission" date="2019-03" db="EMBL/GenBank/DDBJ databases">
        <title>Genomic Encyclopedia of Type Strains, Phase IV (KMG-IV): sequencing the most valuable type-strain genomes for metagenomic binning, comparative biology and taxonomic classification.</title>
        <authorList>
            <person name="Goeker M."/>
        </authorList>
    </citation>
    <scope>NUCLEOTIDE SEQUENCE [LARGE SCALE GENOMIC DNA]</scope>
    <source>
        <strain evidence="5 7">DSM 12034</strain>
    </source>
</reference>
<feature type="coiled-coil region" evidence="3">
    <location>
        <begin position="25"/>
        <end position="94"/>
    </location>
</feature>
<dbReference type="GO" id="GO:0004672">
    <property type="term" value="F:protein kinase activity"/>
    <property type="evidence" value="ECO:0007669"/>
    <property type="project" value="UniProtKB-ARBA"/>
</dbReference>
<dbReference type="AlphaFoldDB" id="A0A4R3LI57"/>
<name>A0A4R3LI57_9BURK</name>